<sequence>MAEDIKMSEFNEAELVKILGLDSSGNSKTEELSSMMERVLSPYLMLKYCGNIEKDTDLNELDSGAYYYFIEAGEISNSPGFERFILLQLSVGSFHVQIAFAVIYSGVKWRTKHGGDSWQSWNAISFT</sequence>
<comment type="caution">
    <text evidence="1">The sequence shown here is derived from an EMBL/GenBank/DDBJ whole genome shotgun (WGS) entry which is preliminary data.</text>
</comment>
<name>A0A1Y3YVM7_9BACE</name>
<proteinExistence type="predicted"/>
<dbReference type="AlphaFoldDB" id="A0A1Y3YVM7"/>
<gene>
    <name evidence="1" type="ORF">B5F97_07080</name>
</gene>
<evidence type="ECO:0000313" key="1">
    <source>
        <dbReference type="EMBL" id="OUO01412.1"/>
    </source>
</evidence>
<dbReference type="EMBL" id="NFII01000005">
    <property type="protein sequence ID" value="OUO01412.1"/>
    <property type="molecule type" value="Genomic_DNA"/>
</dbReference>
<dbReference type="Proteomes" id="UP000195386">
    <property type="component" value="Unassembled WGS sequence"/>
</dbReference>
<protein>
    <submittedName>
        <fullName evidence="1">Uncharacterized protein</fullName>
    </submittedName>
</protein>
<evidence type="ECO:0000313" key="2">
    <source>
        <dbReference type="Proteomes" id="UP000195386"/>
    </source>
</evidence>
<reference evidence="2" key="1">
    <citation type="submission" date="2017-04" db="EMBL/GenBank/DDBJ databases">
        <title>Function of individual gut microbiota members based on whole genome sequencing of pure cultures obtained from chicken caecum.</title>
        <authorList>
            <person name="Medvecky M."/>
            <person name="Cejkova D."/>
            <person name="Polansky O."/>
            <person name="Karasova D."/>
            <person name="Kubasova T."/>
            <person name="Cizek A."/>
            <person name="Rychlik I."/>
        </authorList>
    </citation>
    <scope>NUCLEOTIDE SEQUENCE [LARGE SCALE GENOMIC DNA]</scope>
    <source>
        <strain evidence="2">An43</strain>
    </source>
</reference>
<dbReference type="RefSeq" id="WP_087425881.1">
    <property type="nucleotide sequence ID" value="NZ_NFII01000005.1"/>
</dbReference>
<organism evidence="1 2">
    <name type="scientific">Bacteroides clarus</name>
    <dbReference type="NCBI Taxonomy" id="626929"/>
    <lineage>
        <taxon>Bacteria</taxon>
        <taxon>Pseudomonadati</taxon>
        <taxon>Bacteroidota</taxon>
        <taxon>Bacteroidia</taxon>
        <taxon>Bacteroidales</taxon>
        <taxon>Bacteroidaceae</taxon>
        <taxon>Bacteroides</taxon>
    </lineage>
</organism>
<accession>A0A1Y3YVM7</accession>